<gene>
    <name evidence="1" type="ORF">K488DRAFT_92367</name>
</gene>
<keyword evidence="2" id="KW-1185">Reference proteome</keyword>
<dbReference type="EMBL" id="MU274426">
    <property type="protein sequence ID" value="KAI0026540.1"/>
    <property type="molecule type" value="Genomic_DNA"/>
</dbReference>
<accession>A0ACB8Q4A3</accession>
<evidence type="ECO:0000313" key="2">
    <source>
        <dbReference type="Proteomes" id="UP000814128"/>
    </source>
</evidence>
<comment type="caution">
    <text evidence="1">The sequence shown here is derived from an EMBL/GenBank/DDBJ whole genome shotgun (WGS) entry which is preliminary data.</text>
</comment>
<evidence type="ECO:0000313" key="1">
    <source>
        <dbReference type="EMBL" id="KAI0026540.1"/>
    </source>
</evidence>
<organism evidence="1 2">
    <name type="scientific">Vararia minispora EC-137</name>
    <dbReference type="NCBI Taxonomy" id="1314806"/>
    <lineage>
        <taxon>Eukaryota</taxon>
        <taxon>Fungi</taxon>
        <taxon>Dikarya</taxon>
        <taxon>Basidiomycota</taxon>
        <taxon>Agaricomycotina</taxon>
        <taxon>Agaricomycetes</taxon>
        <taxon>Russulales</taxon>
        <taxon>Lachnocladiaceae</taxon>
        <taxon>Vararia</taxon>
    </lineage>
</organism>
<protein>
    <submittedName>
        <fullName evidence="1">Uncharacterized protein</fullName>
    </submittedName>
</protein>
<reference evidence="1" key="1">
    <citation type="submission" date="2021-02" db="EMBL/GenBank/DDBJ databases">
        <authorList>
            <consortium name="DOE Joint Genome Institute"/>
            <person name="Ahrendt S."/>
            <person name="Looney B.P."/>
            <person name="Miyauchi S."/>
            <person name="Morin E."/>
            <person name="Drula E."/>
            <person name="Courty P.E."/>
            <person name="Chicoki N."/>
            <person name="Fauchery L."/>
            <person name="Kohler A."/>
            <person name="Kuo A."/>
            <person name="Labutti K."/>
            <person name="Pangilinan J."/>
            <person name="Lipzen A."/>
            <person name="Riley R."/>
            <person name="Andreopoulos W."/>
            <person name="He G."/>
            <person name="Johnson J."/>
            <person name="Barry K.W."/>
            <person name="Grigoriev I.V."/>
            <person name="Nagy L."/>
            <person name="Hibbett D."/>
            <person name="Henrissat B."/>
            <person name="Matheny P.B."/>
            <person name="Labbe J."/>
            <person name="Martin F."/>
        </authorList>
    </citation>
    <scope>NUCLEOTIDE SEQUENCE</scope>
    <source>
        <strain evidence="1">EC-137</strain>
    </source>
</reference>
<name>A0ACB8Q4A3_9AGAM</name>
<sequence length="117" mass="12600">MARRRFFHAAVFRTTVVIYASCVHRASITRANGLLTMCGLSVSLALPQMAWDEEAKELKGVFIFKIDKGTPEGGASAEGPVGLSPAGQVLRALLCVLLLFPMDFKHLGTPATSGVYF</sequence>
<proteinExistence type="predicted"/>
<dbReference type="Proteomes" id="UP000814128">
    <property type="component" value="Unassembled WGS sequence"/>
</dbReference>
<reference evidence="1" key="2">
    <citation type="journal article" date="2022" name="New Phytol.">
        <title>Evolutionary transition to the ectomycorrhizal habit in the genomes of a hyperdiverse lineage of mushroom-forming fungi.</title>
        <authorList>
            <person name="Looney B."/>
            <person name="Miyauchi S."/>
            <person name="Morin E."/>
            <person name="Drula E."/>
            <person name="Courty P.E."/>
            <person name="Kohler A."/>
            <person name="Kuo A."/>
            <person name="LaButti K."/>
            <person name="Pangilinan J."/>
            <person name="Lipzen A."/>
            <person name="Riley R."/>
            <person name="Andreopoulos W."/>
            <person name="He G."/>
            <person name="Johnson J."/>
            <person name="Nolan M."/>
            <person name="Tritt A."/>
            <person name="Barry K.W."/>
            <person name="Grigoriev I.V."/>
            <person name="Nagy L.G."/>
            <person name="Hibbett D."/>
            <person name="Henrissat B."/>
            <person name="Matheny P.B."/>
            <person name="Labbe J."/>
            <person name="Martin F.M."/>
        </authorList>
    </citation>
    <scope>NUCLEOTIDE SEQUENCE</scope>
    <source>
        <strain evidence="1">EC-137</strain>
    </source>
</reference>